<keyword evidence="2" id="KW-0328">Glycosyltransferase</keyword>
<dbReference type="AlphaFoldDB" id="A0AAN4TJG7"/>
<dbReference type="EMBL" id="BGKA01000037">
    <property type="protein sequence ID" value="GBH15242.1"/>
    <property type="molecule type" value="Genomic_DNA"/>
</dbReference>
<feature type="compositionally biased region" description="Polar residues" evidence="1">
    <location>
        <begin position="33"/>
        <end position="46"/>
    </location>
</feature>
<evidence type="ECO:0000313" key="2">
    <source>
        <dbReference type="EMBL" id="GBH15242.1"/>
    </source>
</evidence>
<protein>
    <submittedName>
        <fullName evidence="2">Mannosyltransferase</fullName>
    </submittedName>
</protein>
<accession>A0AAN4TJG7</accession>
<dbReference type="GO" id="GO:0016757">
    <property type="term" value="F:glycosyltransferase activity"/>
    <property type="evidence" value="ECO:0007669"/>
    <property type="project" value="UniProtKB-KW"/>
</dbReference>
<comment type="caution">
    <text evidence="2">The sequence shown here is derived from an EMBL/GenBank/DDBJ whole genome shotgun (WGS) entry which is preliminary data.</text>
</comment>
<organism evidence="2 3">
    <name type="scientific">Pseudomonas syringae pv. actinidiae</name>
    <dbReference type="NCBI Taxonomy" id="103796"/>
    <lineage>
        <taxon>Bacteria</taxon>
        <taxon>Pseudomonadati</taxon>
        <taxon>Pseudomonadota</taxon>
        <taxon>Gammaproteobacteria</taxon>
        <taxon>Pseudomonadales</taxon>
        <taxon>Pseudomonadaceae</taxon>
        <taxon>Pseudomonas</taxon>
        <taxon>Pseudomonas syringae</taxon>
    </lineage>
</organism>
<proteinExistence type="predicted"/>
<sequence length="58" mass="6719">MGRRLLLILAEGRGSELVRERAGTFFEDVSFEQPPSRTSPLQQKMRSTLRPRERVCND</sequence>
<evidence type="ECO:0000256" key="1">
    <source>
        <dbReference type="SAM" id="MobiDB-lite"/>
    </source>
</evidence>
<dbReference type="Proteomes" id="UP000248291">
    <property type="component" value="Unassembled WGS sequence"/>
</dbReference>
<evidence type="ECO:0000313" key="3">
    <source>
        <dbReference type="Proteomes" id="UP000248291"/>
    </source>
</evidence>
<feature type="region of interest" description="Disordered" evidence="1">
    <location>
        <begin position="30"/>
        <end position="58"/>
    </location>
</feature>
<gene>
    <name evidence="2" type="ORF">KPSA3_01165</name>
</gene>
<reference evidence="2 3" key="1">
    <citation type="submission" date="2018-04" db="EMBL/GenBank/DDBJ databases">
        <title>Draft genome sequence of Pseudomonas syringae pv. actinidiae biovar 3 strains isolated from kiwifruit in Kagawa prefecture.</title>
        <authorList>
            <person name="Tabuchi M."/>
            <person name="Saito M."/>
            <person name="Fujiwara S."/>
            <person name="Sasa N."/>
            <person name="Akimitsu K."/>
            <person name="Gomi K."/>
            <person name="Konishi-Sugita S."/>
            <person name="Hamano K."/>
            <person name="Kataoka I."/>
        </authorList>
    </citation>
    <scope>NUCLEOTIDE SEQUENCE [LARGE SCALE GENOMIC DNA]</scope>
    <source>
        <strain evidence="2 3">MAFF212211</strain>
    </source>
</reference>
<name>A0AAN4TJG7_PSESF</name>
<keyword evidence="2" id="KW-0808">Transferase</keyword>